<evidence type="ECO:0000256" key="1">
    <source>
        <dbReference type="SAM" id="Phobius"/>
    </source>
</evidence>
<organism evidence="2 3">
    <name type="scientific">Granulicatella adiacens ATCC 49175</name>
    <dbReference type="NCBI Taxonomy" id="638301"/>
    <lineage>
        <taxon>Bacteria</taxon>
        <taxon>Bacillati</taxon>
        <taxon>Bacillota</taxon>
        <taxon>Bacilli</taxon>
        <taxon>Lactobacillales</taxon>
        <taxon>Carnobacteriaceae</taxon>
        <taxon>Granulicatella</taxon>
    </lineage>
</organism>
<keyword evidence="3" id="KW-1185">Reference proteome</keyword>
<reference evidence="2 3" key="1">
    <citation type="submission" date="2009-08" db="EMBL/GenBank/DDBJ databases">
        <authorList>
            <person name="Muzny D."/>
            <person name="Qin X."/>
            <person name="Deng J."/>
            <person name="Jiang H."/>
            <person name="Liu Y."/>
            <person name="Qu J."/>
            <person name="Song X.-Z."/>
            <person name="Zhang L."/>
            <person name="Thornton R."/>
            <person name="Coyle M."/>
            <person name="Francisco L."/>
            <person name="Jackson L."/>
            <person name="Javaid M."/>
            <person name="Korchina V."/>
            <person name="Kovar C."/>
            <person name="Mata R."/>
            <person name="Mathew T."/>
            <person name="Ngo R."/>
            <person name="Nguyen L."/>
            <person name="Nguyen N."/>
            <person name="Okwuonu G."/>
            <person name="Ongeri F."/>
            <person name="Pham C."/>
            <person name="Simmons D."/>
            <person name="Wilczek-Boney K."/>
            <person name="Hale W."/>
            <person name="Jakkamsetti A."/>
            <person name="Pham P."/>
            <person name="Ruth R."/>
            <person name="San Lucas F."/>
            <person name="Warren J."/>
            <person name="Zhang J."/>
            <person name="Zhao Z."/>
            <person name="Zhou C."/>
            <person name="Zhu D."/>
            <person name="Lee S."/>
            <person name="Bess C."/>
            <person name="Blankenburg K."/>
            <person name="Forbes L."/>
            <person name="Fu Q."/>
            <person name="Gubbala S."/>
            <person name="Hirani K."/>
            <person name="Jayaseelan J.C."/>
            <person name="Lara F."/>
            <person name="Munidasa M."/>
            <person name="Palculict T."/>
            <person name="Patil S."/>
            <person name="Pu L.-L."/>
            <person name="Saada N."/>
            <person name="Tang L."/>
            <person name="Weissenberger G."/>
            <person name="Zhu Y."/>
            <person name="Hemphill L."/>
            <person name="Shang Y."/>
            <person name="Youmans B."/>
            <person name="Ayvaz T."/>
            <person name="Ross M."/>
            <person name="Santibanez J."/>
            <person name="Aqrawi P."/>
            <person name="Gross S."/>
            <person name="Joshi V."/>
            <person name="Fowler G."/>
            <person name="Nazareth L."/>
            <person name="Reid J."/>
            <person name="Worley K."/>
            <person name="Petrosino J."/>
            <person name="Highlander S."/>
            <person name="Gibbs R."/>
        </authorList>
    </citation>
    <scope>NUCLEOTIDE SEQUENCE [LARGE SCALE GENOMIC DNA]</scope>
    <source>
        <strain evidence="2 3">ATCC 49175</strain>
    </source>
</reference>
<keyword evidence="1" id="KW-0812">Transmembrane</keyword>
<feature type="transmembrane region" description="Helical" evidence="1">
    <location>
        <begin position="12"/>
        <end position="32"/>
    </location>
</feature>
<dbReference type="HOGENOM" id="CLU_1633073_0_0_9"/>
<proteinExistence type="predicted"/>
<feature type="transmembrane region" description="Helical" evidence="1">
    <location>
        <begin position="143"/>
        <end position="161"/>
    </location>
</feature>
<evidence type="ECO:0000313" key="3">
    <source>
        <dbReference type="Proteomes" id="UP000005926"/>
    </source>
</evidence>
<feature type="transmembrane region" description="Helical" evidence="1">
    <location>
        <begin position="117"/>
        <end position="136"/>
    </location>
</feature>
<keyword evidence="1" id="KW-0472">Membrane</keyword>
<accession>C8NDT5</accession>
<dbReference type="EMBL" id="ACKZ01000004">
    <property type="protein sequence ID" value="EEW38216.1"/>
    <property type="molecule type" value="Genomic_DNA"/>
</dbReference>
<sequence length="162" mass="18892">MKQLFPIREWVLYIFGLLIVWNLFHPLPSFYIEAHFSFIPVTFLFGHLLSVFLMVMEVLILMYFINEYESMRLLILVRSRSRVFIGRILVRMMWASVFLMFCIKAILFFEIGGVHPLVLGSLPILFSGMTLLAIFIQDSKKTLFLSLILAALIRLGCFYLIG</sequence>
<dbReference type="RefSeq" id="WP_005604977.1">
    <property type="nucleotide sequence ID" value="NZ_CP102283.1"/>
</dbReference>
<comment type="caution">
    <text evidence="2">The sequence shown here is derived from an EMBL/GenBank/DDBJ whole genome shotgun (WGS) entry which is preliminary data.</text>
</comment>
<keyword evidence="1" id="KW-1133">Transmembrane helix</keyword>
<dbReference type="AlphaFoldDB" id="C8NDT5"/>
<evidence type="ECO:0000313" key="2">
    <source>
        <dbReference type="EMBL" id="EEW38216.1"/>
    </source>
</evidence>
<gene>
    <name evidence="2" type="ORF">HMPREF0444_0080</name>
</gene>
<feature type="transmembrane region" description="Helical" evidence="1">
    <location>
        <begin position="88"/>
        <end position="111"/>
    </location>
</feature>
<dbReference type="Proteomes" id="UP000005926">
    <property type="component" value="Unassembled WGS sequence"/>
</dbReference>
<dbReference type="STRING" id="638301.HMPREF0444_0080"/>
<name>C8NDT5_9LACT</name>
<feature type="transmembrane region" description="Helical" evidence="1">
    <location>
        <begin position="38"/>
        <end position="65"/>
    </location>
</feature>
<protein>
    <submittedName>
        <fullName evidence="2">Uncharacterized protein</fullName>
    </submittedName>
</protein>